<evidence type="ECO:0000256" key="3">
    <source>
        <dbReference type="ARBA" id="ARBA00022692"/>
    </source>
</evidence>
<dbReference type="InterPro" id="IPR044739">
    <property type="entry name" value="NRT1/PTR"/>
</dbReference>
<evidence type="ECO:0000256" key="6">
    <source>
        <dbReference type="SAM" id="Phobius"/>
    </source>
</evidence>
<proteinExistence type="inferred from homology"/>
<dbReference type="Gramene" id="EFJ18372">
    <property type="protein sequence ID" value="EFJ18372"/>
    <property type="gene ID" value="SELMODRAFT_21529"/>
</dbReference>
<dbReference type="Gramene" id="EFJ22094">
    <property type="protein sequence ID" value="EFJ22094"/>
    <property type="gene ID" value="SELMODRAFT_21531"/>
</dbReference>
<feature type="transmembrane region" description="Helical" evidence="6">
    <location>
        <begin position="87"/>
        <end position="110"/>
    </location>
</feature>
<dbReference type="EMBL" id="GL377610">
    <property type="protein sequence ID" value="EFJ18372.1"/>
    <property type="molecule type" value="Genomic_DNA"/>
</dbReference>
<feature type="transmembrane region" description="Helical" evidence="6">
    <location>
        <begin position="493"/>
        <end position="518"/>
    </location>
</feature>
<evidence type="ECO:0000256" key="2">
    <source>
        <dbReference type="ARBA" id="ARBA00005982"/>
    </source>
</evidence>
<dbReference type="PANTHER" id="PTHR11654">
    <property type="entry name" value="OLIGOPEPTIDE TRANSPORTER-RELATED"/>
    <property type="match status" value="1"/>
</dbReference>
<dbReference type="InParanoid" id="D8S0Q7"/>
<accession>D8S0Q7</accession>
<feature type="transmembrane region" description="Helical" evidence="6">
    <location>
        <begin position="462"/>
        <end position="481"/>
    </location>
</feature>
<evidence type="ECO:0000313" key="8">
    <source>
        <dbReference type="EMBL" id="EFJ22094.1"/>
    </source>
</evidence>
<dbReference type="SUPFAM" id="SSF103473">
    <property type="entry name" value="MFS general substrate transporter"/>
    <property type="match status" value="1"/>
</dbReference>
<dbReference type="Pfam" id="PF00854">
    <property type="entry name" value="PTR2"/>
    <property type="match status" value="1"/>
</dbReference>
<organism evidence="9">
    <name type="scientific">Selaginella moellendorffii</name>
    <name type="common">Spikemoss</name>
    <dbReference type="NCBI Taxonomy" id="88036"/>
    <lineage>
        <taxon>Eukaryota</taxon>
        <taxon>Viridiplantae</taxon>
        <taxon>Streptophyta</taxon>
        <taxon>Embryophyta</taxon>
        <taxon>Tracheophyta</taxon>
        <taxon>Lycopodiopsida</taxon>
        <taxon>Selaginellales</taxon>
        <taxon>Selaginellaceae</taxon>
        <taxon>Selaginella</taxon>
    </lineage>
</organism>
<dbReference type="GO" id="GO:0071916">
    <property type="term" value="F:dipeptide transmembrane transporter activity"/>
    <property type="evidence" value="ECO:0007669"/>
    <property type="project" value="InterPro"/>
</dbReference>
<feature type="transmembrane region" description="Helical" evidence="6">
    <location>
        <begin position="409"/>
        <end position="430"/>
    </location>
</feature>
<dbReference type="OMA" id="ITGICEV"/>
<comment type="similarity">
    <text evidence="2">Belongs to the major facilitator superfamily. Proton-dependent oligopeptide transporter (POT/PTR) (TC 2.A.17) family.</text>
</comment>
<evidence type="ECO:0000256" key="4">
    <source>
        <dbReference type="ARBA" id="ARBA00022989"/>
    </source>
</evidence>
<feature type="non-terminal residue" evidence="8">
    <location>
        <position position="1"/>
    </location>
</feature>
<feature type="transmembrane region" description="Helical" evidence="6">
    <location>
        <begin position="367"/>
        <end position="389"/>
    </location>
</feature>
<dbReference type="KEGG" id="smo:SELMODRAFT_21531"/>
<dbReference type="HOGENOM" id="CLU_009313_4_1_1"/>
<dbReference type="eggNOG" id="KOG1237">
    <property type="taxonomic scope" value="Eukaryota"/>
</dbReference>
<dbReference type="EMBL" id="GL377597">
    <property type="protein sequence ID" value="EFJ22094.1"/>
    <property type="molecule type" value="Genomic_DNA"/>
</dbReference>
<evidence type="ECO:0000256" key="1">
    <source>
        <dbReference type="ARBA" id="ARBA00004141"/>
    </source>
</evidence>
<feature type="non-terminal residue" evidence="8">
    <location>
        <position position="564"/>
    </location>
</feature>
<evidence type="ECO:0000256" key="5">
    <source>
        <dbReference type="ARBA" id="ARBA00023136"/>
    </source>
</evidence>
<sequence>NGAVDLHGNPAIKSKSGNWSACWLIFGKLFCERVAFYAISSNLLKYLTSELHEDIAQSAKNVMNWAGTTFLTPLLGAFVADAFLGRYWTLTAFCCSYVLAMVCVTLAVSVPSLKPPNCLSTPSGRVCPKASGLQVGFFYFALYLMAFGAGGIKSNVSAFAGDQFDENDPVESKRKLSFLNWWFVSISFGTMLSVSILVYVQDNVGWAWGYGAATSVTCIATTLFLLGSAKYRHQLPAGSPLTRIAQVLVAATRKWKLQVPDLELLYELEDPEGPHSPRHRKLPHSSGFVFLDKAAISKEEIALYKSRGREPNPWRLCPVTQVEEVKLLIRTLPIWMTNLMFSAVFAQVGTMFLSQGRTLDRRMGPHFMIPAASFPLFITLTICILLPLYDTYFVPFVRKLTGEERGLTSLQRIGIGQVISTIAIASAALVEMRRLRVARQHGLLDEPHTPLPMTIFWLLPQYMLIGTCEVFISVGMLEFFYNQAPDSMRSVGAALYLSTVAVGSFISSLLLSVVVKVTSRGSGGSWIGNNLNRAHLHRFYLLLTCLSTANFFLFLTCARWYQYK</sequence>
<dbReference type="InterPro" id="IPR036259">
    <property type="entry name" value="MFS_trans_sf"/>
</dbReference>
<keyword evidence="9" id="KW-1185">Reference proteome</keyword>
<dbReference type="GO" id="GO:0022857">
    <property type="term" value="F:transmembrane transporter activity"/>
    <property type="evidence" value="ECO:0000318"/>
    <property type="project" value="GO_Central"/>
</dbReference>
<comment type="subcellular location">
    <subcellularLocation>
        <location evidence="1">Membrane</location>
        <topology evidence="1">Multi-pass membrane protein</topology>
    </subcellularLocation>
</comment>
<feature type="transmembrane region" description="Helical" evidence="6">
    <location>
        <begin position="206"/>
        <end position="226"/>
    </location>
</feature>
<feature type="transmembrane region" description="Helical" evidence="6">
    <location>
        <begin position="130"/>
        <end position="149"/>
    </location>
</feature>
<dbReference type="GO" id="GO:0016020">
    <property type="term" value="C:membrane"/>
    <property type="evidence" value="ECO:0000318"/>
    <property type="project" value="GO_Central"/>
</dbReference>
<evidence type="ECO:0000313" key="9">
    <source>
        <dbReference type="Proteomes" id="UP000001514"/>
    </source>
</evidence>
<keyword evidence="4 6" id="KW-1133">Transmembrane helix</keyword>
<dbReference type="KEGG" id="smo:SELMODRAFT_21529"/>
<name>D8S0Q7_SELML</name>
<feature type="transmembrane region" description="Helical" evidence="6">
    <location>
        <begin position="539"/>
        <end position="561"/>
    </location>
</feature>
<evidence type="ECO:0000313" key="7">
    <source>
        <dbReference type="EMBL" id="EFJ18372.1"/>
    </source>
</evidence>
<protein>
    <submittedName>
        <fullName evidence="8">Uncharacterized protein</fullName>
    </submittedName>
</protein>
<dbReference type="Gene3D" id="1.20.1250.20">
    <property type="entry name" value="MFS general substrate transporter like domains"/>
    <property type="match status" value="1"/>
</dbReference>
<feature type="transmembrane region" description="Helical" evidence="6">
    <location>
        <begin position="181"/>
        <end position="200"/>
    </location>
</feature>
<dbReference type="GO" id="GO:0055085">
    <property type="term" value="P:transmembrane transport"/>
    <property type="evidence" value="ECO:0000318"/>
    <property type="project" value="GO_Central"/>
</dbReference>
<dbReference type="GO" id="GO:0042937">
    <property type="term" value="F:tripeptide transmembrane transporter activity"/>
    <property type="evidence" value="ECO:0007669"/>
    <property type="project" value="InterPro"/>
</dbReference>
<keyword evidence="5 6" id="KW-0472">Membrane</keyword>
<feature type="transmembrane region" description="Helical" evidence="6">
    <location>
        <begin position="62"/>
        <end position="80"/>
    </location>
</feature>
<dbReference type="AlphaFoldDB" id="D8S0Q7"/>
<dbReference type="InterPro" id="IPR000109">
    <property type="entry name" value="POT_fam"/>
</dbReference>
<reference evidence="8 9" key="1">
    <citation type="journal article" date="2011" name="Science">
        <title>The Selaginella genome identifies genetic changes associated with the evolution of vascular plants.</title>
        <authorList>
            <person name="Banks J.A."/>
            <person name="Nishiyama T."/>
            <person name="Hasebe M."/>
            <person name="Bowman J.L."/>
            <person name="Gribskov M."/>
            <person name="dePamphilis C."/>
            <person name="Albert V.A."/>
            <person name="Aono N."/>
            <person name="Aoyama T."/>
            <person name="Ambrose B.A."/>
            <person name="Ashton N.W."/>
            <person name="Axtell M.J."/>
            <person name="Barker E."/>
            <person name="Barker M.S."/>
            <person name="Bennetzen J.L."/>
            <person name="Bonawitz N.D."/>
            <person name="Chapple C."/>
            <person name="Cheng C."/>
            <person name="Correa L.G."/>
            <person name="Dacre M."/>
            <person name="DeBarry J."/>
            <person name="Dreyer I."/>
            <person name="Elias M."/>
            <person name="Engstrom E.M."/>
            <person name="Estelle M."/>
            <person name="Feng L."/>
            <person name="Finet C."/>
            <person name="Floyd S.K."/>
            <person name="Frommer W.B."/>
            <person name="Fujita T."/>
            <person name="Gramzow L."/>
            <person name="Gutensohn M."/>
            <person name="Harholt J."/>
            <person name="Hattori M."/>
            <person name="Heyl A."/>
            <person name="Hirai T."/>
            <person name="Hiwatashi Y."/>
            <person name="Ishikawa M."/>
            <person name="Iwata M."/>
            <person name="Karol K.G."/>
            <person name="Koehler B."/>
            <person name="Kolukisaoglu U."/>
            <person name="Kubo M."/>
            <person name="Kurata T."/>
            <person name="Lalonde S."/>
            <person name="Li K."/>
            <person name="Li Y."/>
            <person name="Litt A."/>
            <person name="Lyons E."/>
            <person name="Manning G."/>
            <person name="Maruyama T."/>
            <person name="Michael T.P."/>
            <person name="Mikami K."/>
            <person name="Miyazaki S."/>
            <person name="Morinaga S."/>
            <person name="Murata T."/>
            <person name="Mueller-Roeber B."/>
            <person name="Nelson D.R."/>
            <person name="Obara M."/>
            <person name="Oguri Y."/>
            <person name="Olmstead R.G."/>
            <person name="Onodera N."/>
            <person name="Petersen B.L."/>
            <person name="Pils B."/>
            <person name="Prigge M."/>
            <person name="Rensing S.A."/>
            <person name="Riano-Pachon D.M."/>
            <person name="Roberts A.W."/>
            <person name="Sato Y."/>
            <person name="Scheller H.V."/>
            <person name="Schulz B."/>
            <person name="Schulz C."/>
            <person name="Shakirov E.V."/>
            <person name="Shibagaki N."/>
            <person name="Shinohara N."/>
            <person name="Shippen D.E."/>
            <person name="Soerensen I."/>
            <person name="Sotooka R."/>
            <person name="Sugimoto N."/>
            <person name="Sugita M."/>
            <person name="Sumikawa N."/>
            <person name="Tanurdzic M."/>
            <person name="Theissen G."/>
            <person name="Ulvskov P."/>
            <person name="Wakazuki S."/>
            <person name="Weng J.K."/>
            <person name="Willats W.W."/>
            <person name="Wipf D."/>
            <person name="Wolf P.G."/>
            <person name="Yang L."/>
            <person name="Zimmer A.D."/>
            <person name="Zhu Q."/>
            <person name="Mitros T."/>
            <person name="Hellsten U."/>
            <person name="Loque D."/>
            <person name="Otillar R."/>
            <person name="Salamov A."/>
            <person name="Schmutz J."/>
            <person name="Shapiro H."/>
            <person name="Lindquist E."/>
            <person name="Lucas S."/>
            <person name="Rokhsar D."/>
            <person name="Grigoriev I.V."/>
        </authorList>
    </citation>
    <scope>NUCLEOTIDE SEQUENCE [LARGE SCALE GENOMIC DNA]</scope>
</reference>
<keyword evidence="3 6" id="KW-0812">Transmembrane</keyword>
<dbReference type="CDD" id="cd17417">
    <property type="entry name" value="MFS_NPF5"/>
    <property type="match status" value="1"/>
</dbReference>
<dbReference type="Proteomes" id="UP000001514">
    <property type="component" value="Unassembled WGS sequence"/>
</dbReference>
<gene>
    <name evidence="7" type="ORF">SELMODRAFT_21529</name>
    <name evidence="8" type="ORF">SELMODRAFT_21531</name>
</gene>